<reference evidence="8 9" key="1">
    <citation type="journal article" date="2016" name="Int. J. Syst. Evol. Microbiol.">
        <title>Polaribacter haliotis sp. nov., isolated from the gut of abalone Haliotis discus hannai.</title>
        <authorList>
            <person name="Kim Y.O."/>
            <person name="Park I.S."/>
            <person name="Park S."/>
            <person name="Nam B.H."/>
            <person name="Park J.M."/>
            <person name="Kim D.G."/>
            <person name="Yoon J.H."/>
        </authorList>
    </citation>
    <scope>NUCLEOTIDE SEQUENCE [LARGE SCALE GENOMIC DNA]</scope>
    <source>
        <strain evidence="8 9">KCTC 52418</strain>
    </source>
</reference>
<dbReference type="EMBL" id="CP061813">
    <property type="protein sequence ID" value="QOD61778.1"/>
    <property type="molecule type" value="Genomic_DNA"/>
</dbReference>
<protein>
    <recommendedName>
        <fullName evidence="7">PKD domain-containing protein</fullName>
    </recommendedName>
</protein>
<keyword evidence="9" id="KW-1185">Reference proteome</keyword>
<evidence type="ECO:0000256" key="3">
    <source>
        <dbReference type="ARBA" id="ARBA00022525"/>
    </source>
</evidence>
<comment type="subcellular location">
    <subcellularLocation>
        <location evidence="1">Secreted</location>
        <location evidence="1">Cell wall</location>
    </subcellularLocation>
</comment>
<evidence type="ECO:0000256" key="1">
    <source>
        <dbReference type="ARBA" id="ARBA00004191"/>
    </source>
</evidence>
<dbReference type="PANTHER" id="PTHR31018">
    <property type="entry name" value="SPORULATION-SPECIFIC PROTEIN-RELATED"/>
    <property type="match status" value="1"/>
</dbReference>
<feature type="domain" description="PKD" evidence="7">
    <location>
        <begin position="862"/>
        <end position="922"/>
    </location>
</feature>
<dbReference type="InterPro" id="IPR051648">
    <property type="entry name" value="CWI-Assembly_Regulator"/>
</dbReference>
<evidence type="ECO:0000256" key="6">
    <source>
        <dbReference type="SAM" id="SignalP"/>
    </source>
</evidence>
<dbReference type="InterPro" id="IPR013783">
    <property type="entry name" value="Ig-like_fold"/>
</dbReference>
<dbReference type="KEGG" id="phal:H9I45_04845"/>
<evidence type="ECO:0000259" key="7">
    <source>
        <dbReference type="PROSITE" id="PS50093"/>
    </source>
</evidence>
<organism evidence="8 9">
    <name type="scientific">Polaribacter haliotis</name>
    <dbReference type="NCBI Taxonomy" id="1888915"/>
    <lineage>
        <taxon>Bacteria</taxon>
        <taxon>Pseudomonadati</taxon>
        <taxon>Bacteroidota</taxon>
        <taxon>Flavobacteriia</taxon>
        <taxon>Flavobacteriales</taxon>
        <taxon>Flavobacteriaceae</taxon>
    </lineage>
</organism>
<dbReference type="Gene3D" id="3.80.20.20">
    <property type="entry name" value="Receptor L-domain"/>
    <property type="match status" value="3"/>
</dbReference>
<dbReference type="InterPro" id="IPR036941">
    <property type="entry name" value="Rcpt_L-dom_sf"/>
</dbReference>
<dbReference type="RefSeq" id="WP_140422726.1">
    <property type="nucleotide sequence ID" value="NZ_CP061813.1"/>
</dbReference>
<keyword evidence="4 6" id="KW-0732">Signal</keyword>
<dbReference type="PROSITE" id="PS51257">
    <property type="entry name" value="PROKAR_LIPOPROTEIN"/>
    <property type="match status" value="1"/>
</dbReference>
<evidence type="ECO:0000313" key="8">
    <source>
        <dbReference type="EMBL" id="QOD61778.1"/>
    </source>
</evidence>
<keyword evidence="5" id="KW-0325">Glycoprotein</keyword>
<feature type="signal peptide" evidence="6">
    <location>
        <begin position="1"/>
        <end position="21"/>
    </location>
</feature>
<name>A0A7L8AIE7_9FLAO</name>
<dbReference type="SMART" id="SM00089">
    <property type="entry name" value="PKD"/>
    <property type="match status" value="1"/>
</dbReference>
<evidence type="ECO:0000256" key="4">
    <source>
        <dbReference type="ARBA" id="ARBA00022729"/>
    </source>
</evidence>
<dbReference type="PROSITE" id="PS50093">
    <property type="entry name" value="PKD"/>
    <property type="match status" value="1"/>
</dbReference>
<dbReference type="CDD" id="cd00146">
    <property type="entry name" value="PKD"/>
    <property type="match status" value="1"/>
</dbReference>
<evidence type="ECO:0000256" key="5">
    <source>
        <dbReference type="ARBA" id="ARBA00023180"/>
    </source>
</evidence>
<evidence type="ECO:0000256" key="2">
    <source>
        <dbReference type="ARBA" id="ARBA00022512"/>
    </source>
</evidence>
<dbReference type="Proteomes" id="UP000516764">
    <property type="component" value="Chromosome"/>
</dbReference>
<dbReference type="SUPFAM" id="SSF49299">
    <property type="entry name" value="PKD domain"/>
    <property type="match status" value="1"/>
</dbReference>
<feature type="chain" id="PRO_5032469256" description="PKD domain-containing protein" evidence="6">
    <location>
        <begin position="22"/>
        <end position="1310"/>
    </location>
</feature>
<dbReference type="InterPro" id="IPR008964">
    <property type="entry name" value="Invasin/intimin_cell_adhesion"/>
</dbReference>
<dbReference type="Gene3D" id="2.60.40.10">
    <property type="entry name" value="Immunoglobulins"/>
    <property type="match status" value="2"/>
</dbReference>
<dbReference type="InterPro" id="IPR022409">
    <property type="entry name" value="PKD/Chitinase_dom"/>
</dbReference>
<dbReference type="InterPro" id="IPR035986">
    <property type="entry name" value="PKD_dom_sf"/>
</dbReference>
<keyword evidence="2" id="KW-0134">Cell wall</keyword>
<dbReference type="SUPFAM" id="SSF52058">
    <property type="entry name" value="L domain-like"/>
    <property type="match status" value="4"/>
</dbReference>
<dbReference type="InterPro" id="IPR000601">
    <property type="entry name" value="PKD_dom"/>
</dbReference>
<sequence length="1310" mass="145764">MKKRNLLLNLVLLISCFNILSQDVITCTNDTIKLKTKNYKYGIIEWEQSIDGKNWQKIKGEFDTTFIFKPIKTSYYRAVNKLPNCAPIYSSKTLVQRPPVANAGSDRAINDNFLFLSGNTEANSKGNWTVLDGTNGTFDDKTNAETKFTGESGNYKLLWKLENSCGFSTDTVSVEILENTYYDKIVIVDETDKILSSQNEIENGNYTIEFNDPVPEIDTETILIGTTGNGYLRKVSSVTKTDNTFTMTTTLGKLEDILIKGGFDLSKILSLDAITKKSKTSFKQLRTLPTRKDILSKKELKSGIHYFLIDEEVKSLNNNVRKKASKETDKKTVLDFTLGGDLVDKDGIKINLKGNLNFTPNLRTEFNEDIFRPDFSLLLENSKLKNTFTFSLTGDYESNTLNNFNLFSYTKVVYILVSGVPLLITTDIDFEGKITANTKANLSFVHKFTNTITTNASISYKSGKWDKEFNSSTVNSLDNNLDISGNFIQSLEIGPKIGFKVYDVVGPYVELKLTETFKICAKSNNLEPINWNGNFDLGTKVTAGIEARGFGRKLFDFSETWENSGLYSLKFPYKLNYIQGSNQQYIKGTTLVHSPEVRITDNKGNPIQFVSVKFETDPNSSDTVSNEYVLTDADGYAITDWTPTVDNSSQLKVSVVDCNDQNISNSPLIFNATEVKAIDCSETTLSASYKIEDNILIPYAHRGKSPYTYSIDNVSFSNEKPEIALVDGRTYTIYVKDNNGCVASKSYISIPFSCDDSDLDLEISTYGKNIDVKATGGKPPYEYSTVALPGTGFKALGNSNSNNFTSATTFYNLPLGKHQITIKDANGCEKSSTINLETTNTELSAYFEYENDNGLVTFKNLSNNAESYEWDFGNGTTSNEQNPIIYFENLGNYEVSLTIIDKENKVANLKRTIDIQKSNSQKIFKGNLVLSTQFDIDNFNYNVIKGNLEINLLKNTNITNLKGLKSLKAVEGFLGIGNRNSTGFSQENTTLKSLDGLENLISINEGLWLGYSQFAFPNSVLTSISALKNLKTVGGIYLFGNSSLKSIEVFKNISFLKSDLIISNNSNLISLNGLNNIKKIVGRLEISNNPNVNSLEQLKNLNNIGSSLWVIGNGNINSIEVFKNLSTINGDLYFSDINIKNLIGLENIKSIKGKLILTNNNLLENIEDLRNIVTIGDFITISNNNSLTSFKGLNIEKVEGNLSIEDNLLLTSLSGLENIKDIKKDIIINSNTNLKTLKGLSSLSNIGGKLYIGRDSRDNKTGNPKLTNFCEISNLIRDGIISIDEYFIKNNLYNPTYQQIQNNSSDGCKG</sequence>
<accession>A0A7L8AIE7</accession>
<dbReference type="Pfam" id="PF18911">
    <property type="entry name" value="PKD_4"/>
    <property type="match status" value="1"/>
</dbReference>
<dbReference type="OrthoDB" id="607469at2"/>
<proteinExistence type="predicted"/>
<gene>
    <name evidence="8" type="ORF">H9I45_04845</name>
</gene>
<keyword evidence="3" id="KW-0964">Secreted</keyword>
<dbReference type="PANTHER" id="PTHR31018:SF3">
    <property type="entry name" value="RECEPTOR PROTEIN-TYROSINE KINASE"/>
    <property type="match status" value="1"/>
</dbReference>
<evidence type="ECO:0000313" key="9">
    <source>
        <dbReference type="Proteomes" id="UP000516764"/>
    </source>
</evidence>
<dbReference type="GO" id="GO:0030313">
    <property type="term" value="C:cell envelope"/>
    <property type="evidence" value="ECO:0007669"/>
    <property type="project" value="UniProtKB-SubCell"/>
</dbReference>
<dbReference type="SUPFAM" id="SSF49373">
    <property type="entry name" value="Invasin/intimin cell-adhesion fragments"/>
    <property type="match status" value="1"/>
</dbReference>